<dbReference type="GO" id="GO:0006355">
    <property type="term" value="P:regulation of DNA-templated transcription"/>
    <property type="evidence" value="ECO:0007669"/>
    <property type="project" value="InterPro"/>
</dbReference>
<dbReference type="InterPro" id="IPR041664">
    <property type="entry name" value="AAA_16"/>
</dbReference>
<evidence type="ECO:0000256" key="1">
    <source>
        <dbReference type="ARBA" id="ARBA00022741"/>
    </source>
</evidence>
<evidence type="ECO:0000256" key="2">
    <source>
        <dbReference type="ARBA" id="ARBA00022840"/>
    </source>
</evidence>
<dbReference type="SUPFAM" id="SSF46894">
    <property type="entry name" value="C-terminal effector domain of the bipartite response regulators"/>
    <property type="match status" value="1"/>
</dbReference>
<reference evidence="4 5" key="1">
    <citation type="submission" date="2020-07" db="EMBL/GenBank/DDBJ databases">
        <title>Sequencing the genomes of 1000 actinobacteria strains.</title>
        <authorList>
            <person name="Klenk H.-P."/>
        </authorList>
    </citation>
    <scope>NUCLEOTIDE SEQUENCE [LARGE SCALE GENOMIC DNA]</scope>
    <source>
        <strain evidence="4 5">DSM 45975</strain>
    </source>
</reference>
<dbReference type="SUPFAM" id="SSF48452">
    <property type="entry name" value="TPR-like"/>
    <property type="match status" value="2"/>
</dbReference>
<comment type="caution">
    <text evidence="4">The sequence shown here is derived from an EMBL/GenBank/DDBJ whole genome shotgun (WGS) entry which is preliminary data.</text>
</comment>
<dbReference type="AlphaFoldDB" id="A0A839DZN6"/>
<feature type="domain" description="HTH luxR-type" evidence="3">
    <location>
        <begin position="844"/>
        <end position="909"/>
    </location>
</feature>
<accession>A0A839DZN6</accession>
<dbReference type="Gene3D" id="1.10.10.10">
    <property type="entry name" value="Winged helix-like DNA-binding domain superfamily/Winged helix DNA-binding domain"/>
    <property type="match status" value="1"/>
</dbReference>
<protein>
    <submittedName>
        <fullName evidence="4">DNA-binding CsgD family transcriptional regulator</fullName>
    </submittedName>
</protein>
<dbReference type="InterPro" id="IPR000792">
    <property type="entry name" value="Tscrpt_reg_LuxR_C"/>
</dbReference>
<dbReference type="PRINTS" id="PR00038">
    <property type="entry name" value="HTHLUXR"/>
</dbReference>
<dbReference type="PANTHER" id="PTHR16305:SF35">
    <property type="entry name" value="TRANSCRIPTIONAL ACTIVATOR DOMAIN"/>
    <property type="match status" value="1"/>
</dbReference>
<dbReference type="GO" id="GO:0005524">
    <property type="term" value="F:ATP binding"/>
    <property type="evidence" value="ECO:0007669"/>
    <property type="project" value="UniProtKB-KW"/>
</dbReference>
<dbReference type="InterPro" id="IPR011990">
    <property type="entry name" value="TPR-like_helical_dom_sf"/>
</dbReference>
<dbReference type="GO" id="GO:0003677">
    <property type="term" value="F:DNA binding"/>
    <property type="evidence" value="ECO:0007669"/>
    <property type="project" value="UniProtKB-KW"/>
</dbReference>
<dbReference type="CDD" id="cd06170">
    <property type="entry name" value="LuxR_C_like"/>
    <property type="match status" value="1"/>
</dbReference>
<gene>
    <name evidence="4" type="ORF">FHX42_002222</name>
</gene>
<sequence>MTDAVGPHGVVGRQDELAELERLYTVVREGRPLVIVVDGPAGIGKTTLVEQFLADLTDAHVYRSSGVPWEASRPLGVAEQWERAGTEAARTQRSTDPVETGMRLLTRWHHDQESGPVVVVVDDAHWADIESLRALSSTFRRMTYQRVLIVLVARRERPEAASEGVRDFLADHRGPTVRVGPLTQDDVQTLAIRQVQVDLNAPAAQQLAEHTGGNPLHIRQLLDEVPASNWLEWQPSLPAPRALADSVAHRVRDCSCPTRSLVESAAVLGHSPSFGEAARLAAVDEPVAALDEASRAELLAVDSGHGLTTLAFPSPMVRAAVYTGLPPLRRQKLHRDAAEIIEDEGSRLGHRAAATPFADAELADELDDFAGGQASSGAWSTAGNALINASRLSPAKTDREHRLVRAVDALVGAGDLPRAIAFSPAIESFPASALRDAVLGYLAIVLGRVGEAELLLTRAWQQCDPNLEPDTAALICQRRVLHSLSRWSGPELVGWASRAVELATDPQEPSVVESKAIMGLGLAATGKIQQAEDAYQEVFTNTSAGAQLQRVRMGKGWLDLALDDPQTARRELETAVPTRYRGGSLRISLWAQAWLARAEFALGTWDEALHTVDRAVAQLEHAGLELLRPLVHWTGAQIRALRGHWEQAHEHLRRAAVTTHNYEIMLVPGCLAQAQCAEAGADYETVLRCLEPLAHLHPRQGIDEPGFWPWHDTYANALVMTNRVPEADAFLRPHEAVAAERGHRSTMARLGYVRGRVAGTTGDLDAARDAFENALNQLTSLSLPYDRARVHFAYGQTLRRAGKRREADVVLRKARDAYTALGAQAYVERCNRELKAGGLKKRRNGLDLTQLTSQEQAVAELVAAGRSNKQAAVELFVSVKTVQFHLTRIYAKLGIHSRGELAAHFRDESAR</sequence>
<dbReference type="SMART" id="SM00421">
    <property type="entry name" value="HTH_LUXR"/>
    <property type="match status" value="1"/>
</dbReference>
<keyword evidence="2" id="KW-0067">ATP-binding</keyword>
<dbReference type="InterPro" id="IPR027417">
    <property type="entry name" value="P-loop_NTPase"/>
</dbReference>
<dbReference type="EMBL" id="JACGWZ010000002">
    <property type="protein sequence ID" value="MBA8824875.1"/>
    <property type="molecule type" value="Genomic_DNA"/>
</dbReference>
<evidence type="ECO:0000313" key="5">
    <source>
        <dbReference type="Proteomes" id="UP000569329"/>
    </source>
</evidence>
<dbReference type="Proteomes" id="UP000569329">
    <property type="component" value="Unassembled WGS sequence"/>
</dbReference>
<dbReference type="Pfam" id="PF13191">
    <property type="entry name" value="AAA_16"/>
    <property type="match status" value="1"/>
</dbReference>
<dbReference type="PROSITE" id="PS50043">
    <property type="entry name" value="HTH_LUXR_2"/>
    <property type="match status" value="1"/>
</dbReference>
<keyword evidence="4" id="KW-0238">DNA-binding</keyword>
<proteinExistence type="predicted"/>
<dbReference type="Gene3D" id="3.40.50.300">
    <property type="entry name" value="P-loop containing nucleotide triphosphate hydrolases"/>
    <property type="match status" value="1"/>
</dbReference>
<name>A0A839DZN6_9PSEU</name>
<dbReference type="GO" id="GO:0005737">
    <property type="term" value="C:cytoplasm"/>
    <property type="evidence" value="ECO:0007669"/>
    <property type="project" value="TreeGrafter"/>
</dbReference>
<dbReference type="Pfam" id="PF00196">
    <property type="entry name" value="GerE"/>
    <property type="match status" value="1"/>
</dbReference>
<dbReference type="PANTHER" id="PTHR16305">
    <property type="entry name" value="TESTICULAR SOLUBLE ADENYLYL CYCLASE"/>
    <property type="match status" value="1"/>
</dbReference>
<dbReference type="InterPro" id="IPR036388">
    <property type="entry name" value="WH-like_DNA-bd_sf"/>
</dbReference>
<keyword evidence="5" id="KW-1185">Reference proteome</keyword>
<dbReference type="RefSeq" id="WP_182544067.1">
    <property type="nucleotide sequence ID" value="NZ_JACGWZ010000002.1"/>
</dbReference>
<dbReference type="SUPFAM" id="SSF52540">
    <property type="entry name" value="P-loop containing nucleoside triphosphate hydrolases"/>
    <property type="match status" value="1"/>
</dbReference>
<dbReference type="Gene3D" id="1.25.40.10">
    <property type="entry name" value="Tetratricopeptide repeat domain"/>
    <property type="match status" value="2"/>
</dbReference>
<organism evidence="4 5">
    <name type="scientific">Halosaccharopolyspora lacisalsi</name>
    <dbReference type="NCBI Taxonomy" id="1000566"/>
    <lineage>
        <taxon>Bacteria</taxon>
        <taxon>Bacillati</taxon>
        <taxon>Actinomycetota</taxon>
        <taxon>Actinomycetes</taxon>
        <taxon>Pseudonocardiales</taxon>
        <taxon>Pseudonocardiaceae</taxon>
        <taxon>Halosaccharopolyspora</taxon>
    </lineage>
</organism>
<dbReference type="GO" id="GO:0004016">
    <property type="term" value="F:adenylate cyclase activity"/>
    <property type="evidence" value="ECO:0007669"/>
    <property type="project" value="TreeGrafter"/>
</dbReference>
<evidence type="ECO:0000313" key="4">
    <source>
        <dbReference type="EMBL" id="MBA8824875.1"/>
    </source>
</evidence>
<keyword evidence="1" id="KW-0547">Nucleotide-binding</keyword>
<evidence type="ECO:0000259" key="3">
    <source>
        <dbReference type="PROSITE" id="PS50043"/>
    </source>
</evidence>
<dbReference type="InterPro" id="IPR016032">
    <property type="entry name" value="Sig_transdc_resp-reg_C-effctor"/>
</dbReference>